<evidence type="ECO:0000313" key="2">
    <source>
        <dbReference type="Proteomes" id="UP000051586"/>
    </source>
</evidence>
<gene>
    <name evidence="1" type="ORF">FC87_GL000332</name>
</gene>
<sequence>MFLDNQDNSLKQIEDLIPKKSLQKLLDPSCEVVGKGLAGIFTYVFQKPIKYYILQKPYFDDLVNGATDQISKIPSKNLDKSKSEKVLNIIEHSKYSISDDEIRELYKKIIANSFDNRKNKEINNFFSYVLSNLTNEAAQLLKIIYKSNRIWINYMNIYETERIKINTKTYMPQNTIYKGLVYNPYKKEILECKSAIDLLTTLGLVEHGTPGKTKKTDRQNKEIKKKAVKEIINCNLNNKFKHIHLHNLWFADQGLILNDLGQSFAHLVFD</sequence>
<dbReference type="Pfam" id="PF14337">
    <property type="entry name" value="Abi_alpha"/>
    <property type="match status" value="1"/>
</dbReference>
<dbReference type="EMBL" id="AYZI01000013">
    <property type="protein sequence ID" value="KRM89815.1"/>
    <property type="molecule type" value="Genomic_DNA"/>
</dbReference>
<dbReference type="RefSeq" id="WP_054691141.1">
    <property type="nucleotide sequence ID" value="NZ_AYZI01000013.1"/>
</dbReference>
<name>A0A0R2CE63_9LACO</name>
<comment type="caution">
    <text evidence="1">The sequence shown here is derived from an EMBL/GenBank/DDBJ whole genome shotgun (WGS) entry which is preliminary data.</text>
</comment>
<protein>
    <recommendedName>
        <fullName evidence="3">DUF4393 domain-containing protein</fullName>
    </recommendedName>
</protein>
<proteinExistence type="predicted"/>
<organism evidence="1 2">
    <name type="scientific">Fructilactobacillus florum DSM 22689 = JCM 16035</name>
    <dbReference type="NCBI Taxonomy" id="1423745"/>
    <lineage>
        <taxon>Bacteria</taxon>
        <taxon>Bacillati</taxon>
        <taxon>Bacillota</taxon>
        <taxon>Bacilli</taxon>
        <taxon>Lactobacillales</taxon>
        <taxon>Lactobacillaceae</taxon>
        <taxon>Fructilactobacillus</taxon>
    </lineage>
</organism>
<dbReference type="InterPro" id="IPR025506">
    <property type="entry name" value="Abi_alpha"/>
</dbReference>
<dbReference type="AlphaFoldDB" id="A0A0R2CE63"/>
<dbReference type="PATRIC" id="fig|1423745.4.peg.353"/>
<evidence type="ECO:0008006" key="3">
    <source>
        <dbReference type="Google" id="ProtNLM"/>
    </source>
</evidence>
<reference evidence="1 2" key="1">
    <citation type="journal article" date="2015" name="Genome Announc.">
        <title>Expanding the biotechnology potential of lactobacilli through comparative genomics of 213 strains and associated genera.</title>
        <authorList>
            <person name="Sun Z."/>
            <person name="Harris H.M."/>
            <person name="McCann A."/>
            <person name="Guo C."/>
            <person name="Argimon S."/>
            <person name="Zhang W."/>
            <person name="Yang X."/>
            <person name="Jeffery I.B."/>
            <person name="Cooney J.C."/>
            <person name="Kagawa T.F."/>
            <person name="Liu W."/>
            <person name="Song Y."/>
            <person name="Salvetti E."/>
            <person name="Wrobel A."/>
            <person name="Rasinkangas P."/>
            <person name="Parkhill J."/>
            <person name="Rea M.C."/>
            <person name="O'Sullivan O."/>
            <person name="Ritari J."/>
            <person name="Douillard F.P."/>
            <person name="Paul Ross R."/>
            <person name="Yang R."/>
            <person name="Briner A.E."/>
            <person name="Felis G.E."/>
            <person name="de Vos W.M."/>
            <person name="Barrangou R."/>
            <person name="Klaenhammer T.R."/>
            <person name="Caufield P.W."/>
            <person name="Cui Y."/>
            <person name="Zhang H."/>
            <person name="O'Toole P.W."/>
        </authorList>
    </citation>
    <scope>NUCLEOTIDE SEQUENCE [LARGE SCALE GENOMIC DNA]</scope>
    <source>
        <strain evidence="1 2">DSM 22689</strain>
    </source>
</reference>
<evidence type="ECO:0000313" key="1">
    <source>
        <dbReference type="EMBL" id="KRM89815.1"/>
    </source>
</evidence>
<dbReference type="Proteomes" id="UP000051586">
    <property type="component" value="Unassembled WGS sequence"/>
</dbReference>
<accession>A0A0R2CE63</accession>